<keyword evidence="1" id="KW-0472">Membrane</keyword>
<keyword evidence="1" id="KW-1133">Transmembrane helix</keyword>
<reference evidence="2" key="1">
    <citation type="submission" date="2020-01" db="EMBL/GenBank/DDBJ databases">
        <authorList>
            <consortium name="DOE Joint Genome Institute"/>
            <person name="Haridas S."/>
            <person name="Albert R."/>
            <person name="Binder M."/>
            <person name="Bloem J."/>
            <person name="Labutti K."/>
            <person name="Salamov A."/>
            <person name="Andreopoulos B."/>
            <person name="Baker S.E."/>
            <person name="Barry K."/>
            <person name="Bills G."/>
            <person name="Bluhm B.H."/>
            <person name="Cannon C."/>
            <person name="Castanera R."/>
            <person name="Culley D.E."/>
            <person name="Daum C."/>
            <person name="Ezra D."/>
            <person name="Gonzalez J.B."/>
            <person name="Henrissat B."/>
            <person name="Kuo A."/>
            <person name="Liang C."/>
            <person name="Lipzen A."/>
            <person name="Lutzoni F."/>
            <person name="Magnuson J."/>
            <person name="Mondo S."/>
            <person name="Nolan M."/>
            <person name="Ohm R."/>
            <person name="Pangilinan J."/>
            <person name="Park H.-J."/>
            <person name="Ramirez L."/>
            <person name="Alfaro M."/>
            <person name="Sun H."/>
            <person name="Tritt A."/>
            <person name="Yoshinaga Y."/>
            <person name="Zwiers L.-H."/>
            <person name="Turgeon B.G."/>
            <person name="Goodwin S.B."/>
            <person name="Spatafora J.W."/>
            <person name="Crous P.W."/>
            <person name="Grigoriev I.V."/>
        </authorList>
    </citation>
    <scope>NUCLEOTIDE SEQUENCE</scope>
    <source>
        <strain evidence="2">CBS 394.84</strain>
    </source>
</reference>
<dbReference type="RefSeq" id="XP_040791482.1">
    <property type="nucleotide sequence ID" value="XM_040938723.1"/>
</dbReference>
<dbReference type="EMBL" id="ML976615">
    <property type="protein sequence ID" value="KAF1848919.1"/>
    <property type="molecule type" value="Genomic_DNA"/>
</dbReference>
<protein>
    <submittedName>
        <fullName evidence="2">Uncharacterized protein</fullName>
    </submittedName>
</protein>
<evidence type="ECO:0000256" key="1">
    <source>
        <dbReference type="SAM" id="Phobius"/>
    </source>
</evidence>
<dbReference type="AlphaFoldDB" id="A0A9P4GPF4"/>
<evidence type="ECO:0000313" key="3">
    <source>
        <dbReference type="Proteomes" id="UP000800039"/>
    </source>
</evidence>
<accession>A0A9P4GPF4</accession>
<dbReference type="GeneID" id="63855980"/>
<name>A0A9P4GPF4_9PLEO</name>
<evidence type="ECO:0000313" key="2">
    <source>
        <dbReference type="EMBL" id="KAF1848919.1"/>
    </source>
</evidence>
<proteinExistence type="predicted"/>
<sequence>MTAGEHARRQGFYVRTGWRYGVHGSCHAAQCLACMPMCLAFLMIYMPSYLLLVTIFLNCLRYHANPREENPCDFCAVDSTCIHGTRGNSTWWQRGKL</sequence>
<feature type="transmembrane region" description="Helical" evidence="1">
    <location>
        <begin position="39"/>
        <end position="60"/>
    </location>
</feature>
<gene>
    <name evidence="2" type="ORF">K460DRAFT_82815</name>
</gene>
<keyword evidence="3" id="KW-1185">Reference proteome</keyword>
<organism evidence="2 3">
    <name type="scientific">Cucurbitaria berberidis CBS 394.84</name>
    <dbReference type="NCBI Taxonomy" id="1168544"/>
    <lineage>
        <taxon>Eukaryota</taxon>
        <taxon>Fungi</taxon>
        <taxon>Dikarya</taxon>
        <taxon>Ascomycota</taxon>
        <taxon>Pezizomycotina</taxon>
        <taxon>Dothideomycetes</taxon>
        <taxon>Pleosporomycetidae</taxon>
        <taxon>Pleosporales</taxon>
        <taxon>Pleosporineae</taxon>
        <taxon>Cucurbitariaceae</taxon>
        <taxon>Cucurbitaria</taxon>
    </lineage>
</organism>
<keyword evidence="1" id="KW-0812">Transmembrane</keyword>
<comment type="caution">
    <text evidence="2">The sequence shown here is derived from an EMBL/GenBank/DDBJ whole genome shotgun (WGS) entry which is preliminary data.</text>
</comment>
<dbReference type="Proteomes" id="UP000800039">
    <property type="component" value="Unassembled WGS sequence"/>
</dbReference>